<gene>
    <name evidence="1" type="ORF">SCLCIDRAFT_1221330</name>
</gene>
<dbReference type="HOGENOM" id="CLU_2764920_0_0_1"/>
<sequence length="70" mass="7968">MSAIELRPINTYTYLYTFMTRTIAWILGTRRHAAQKNRTFIHYGIITSCTIQGNAGKFVCEGAKQDISSH</sequence>
<dbReference type="AlphaFoldDB" id="A0A0C3D323"/>
<dbReference type="EMBL" id="KN822139">
    <property type="protein sequence ID" value="KIM55180.1"/>
    <property type="molecule type" value="Genomic_DNA"/>
</dbReference>
<evidence type="ECO:0000313" key="1">
    <source>
        <dbReference type="EMBL" id="KIM55180.1"/>
    </source>
</evidence>
<organism evidence="1 2">
    <name type="scientific">Scleroderma citrinum Foug A</name>
    <dbReference type="NCBI Taxonomy" id="1036808"/>
    <lineage>
        <taxon>Eukaryota</taxon>
        <taxon>Fungi</taxon>
        <taxon>Dikarya</taxon>
        <taxon>Basidiomycota</taxon>
        <taxon>Agaricomycotina</taxon>
        <taxon>Agaricomycetes</taxon>
        <taxon>Agaricomycetidae</taxon>
        <taxon>Boletales</taxon>
        <taxon>Sclerodermatineae</taxon>
        <taxon>Sclerodermataceae</taxon>
        <taxon>Scleroderma</taxon>
    </lineage>
</organism>
<feature type="non-terminal residue" evidence="1">
    <location>
        <position position="70"/>
    </location>
</feature>
<name>A0A0C3D323_9AGAM</name>
<accession>A0A0C3D323</accession>
<proteinExistence type="predicted"/>
<dbReference type="InParanoid" id="A0A0C3D323"/>
<dbReference type="Proteomes" id="UP000053989">
    <property type="component" value="Unassembled WGS sequence"/>
</dbReference>
<reference evidence="1 2" key="1">
    <citation type="submission" date="2014-04" db="EMBL/GenBank/DDBJ databases">
        <authorList>
            <consortium name="DOE Joint Genome Institute"/>
            <person name="Kuo A."/>
            <person name="Kohler A."/>
            <person name="Nagy L.G."/>
            <person name="Floudas D."/>
            <person name="Copeland A."/>
            <person name="Barry K.W."/>
            <person name="Cichocki N."/>
            <person name="Veneault-Fourrey C."/>
            <person name="LaButti K."/>
            <person name="Lindquist E.A."/>
            <person name="Lipzen A."/>
            <person name="Lundell T."/>
            <person name="Morin E."/>
            <person name="Murat C."/>
            <person name="Sun H."/>
            <person name="Tunlid A."/>
            <person name="Henrissat B."/>
            <person name="Grigoriev I.V."/>
            <person name="Hibbett D.S."/>
            <person name="Martin F."/>
            <person name="Nordberg H.P."/>
            <person name="Cantor M.N."/>
            <person name="Hua S.X."/>
        </authorList>
    </citation>
    <scope>NUCLEOTIDE SEQUENCE [LARGE SCALE GENOMIC DNA]</scope>
    <source>
        <strain evidence="1 2">Foug A</strain>
    </source>
</reference>
<keyword evidence="2" id="KW-1185">Reference proteome</keyword>
<evidence type="ECO:0000313" key="2">
    <source>
        <dbReference type="Proteomes" id="UP000053989"/>
    </source>
</evidence>
<reference evidence="2" key="2">
    <citation type="submission" date="2015-01" db="EMBL/GenBank/DDBJ databases">
        <title>Evolutionary Origins and Diversification of the Mycorrhizal Mutualists.</title>
        <authorList>
            <consortium name="DOE Joint Genome Institute"/>
            <consortium name="Mycorrhizal Genomics Consortium"/>
            <person name="Kohler A."/>
            <person name="Kuo A."/>
            <person name="Nagy L.G."/>
            <person name="Floudas D."/>
            <person name="Copeland A."/>
            <person name="Barry K.W."/>
            <person name="Cichocki N."/>
            <person name="Veneault-Fourrey C."/>
            <person name="LaButti K."/>
            <person name="Lindquist E.A."/>
            <person name="Lipzen A."/>
            <person name="Lundell T."/>
            <person name="Morin E."/>
            <person name="Murat C."/>
            <person name="Riley R."/>
            <person name="Ohm R."/>
            <person name="Sun H."/>
            <person name="Tunlid A."/>
            <person name="Henrissat B."/>
            <person name="Grigoriev I.V."/>
            <person name="Hibbett D.S."/>
            <person name="Martin F."/>
        </authorList>
    </citation>
    <scope>NUCLEOTIDE SEQUENCE [LARGE SCALE GENOMIC DNA]</scope>
    <source>
        <strain evidence="2">Foug A</strain>
    </source>
</reference>
<protein>
    <submittedName>
        <fullName evidence="1">Uncharacterized protein</fullName>
    </submittedName>
</protein>